<comment type="similarity">
    <text evidence="4">Belongs to the GDPGP1 family.</text>
</comment>
<dbReference type="AlphaFoldDB" id="A0A5N5TDN6"/>
<accession>A0A5N5TDN6</accession>
<evidence type="ECO:0000259" key="14">
    <source>
        <dbReference type="Pfam" id="PF26217"/>
    </source>
</evidence>
<dbReference type="PANTHER" id="PTHR20884:SF8">
    <property type="entry name" value="GDP-D-GLUCOSE PHOSPHORYLASE 1"/>
    <property type="match status" value="1"/>
</dbReference>
<dbReference type="InterPro" id="IPR058865">
    <property type="entry name" value="GDPGP1_C"/>
</dbReference>
<evidence type="ECO:0000256" key="3">
    <source>
        <dbReference type="ARBA" id="ARBA00004496"/>
    </source>
</evidence>
<evidence type="ECO:0000256" key="5">
    <source>
        <dbReference type="ARBA" id="ARBA00012507"/>
    </source>
</evidence>
<keyword evidence="7" id="KW-0963">Cytoplasm</keyword>
<dbReference type="PANTHER" id="PTHR20884">
    <property type="entry name" value="GDP-D-GLUCOSE PHOSPHORYLASE 1"/>
    <property type="match status" value="1"/>
</dbReference>
<evidence type="ECO:0000259" key="13">
    <source>
        <dbReference type="Pfam" id="PF26216"/>
    </source>
</evidence>
<dbReference type="GO" id="GO:0005085">
    <property type="term" value="F:guanyl-nucleotide exchange factor activity"/>
    <property type="evidence" value="ECO:0007669"/>
    <property type="project" value="UniProtKB-KW"/>
</dbReference>
<dbReference type="EMBL" id="SEYY01005986">
    <property type="protein sequence ID" value="KAB7503040.1"/>
    <property type="molecule type" value="Genomic_DNA"/>
</dbReference>
<comment type="catalytic activity">
    <reaction evidence="1">
        <text>GDP-alpha-D-glucose + phosphate = alpha-D-glucose 1-phosphate + GDP + H(+)</text>
        <dbReference type="Rhea" id="RHEA:30387"/>
        <dbReference type="ChEBI" id="CHEBI:15378"/>
        <dbReference type="ChEBI" id="CHEBI:43474"/>
        <dbReference type="ChEBI" id="CHEBI:58189"/>
        <dbReference type="ChEBI" id="CHEBI:58601"/>
        <dbReference type="ChEBI" id="CHEBI:62230"/>
        <dbReference type="EC" id="2.7.7.78"/>
    </reaction>
</comment>
<comment type="function">
    <text evidence="2">Specific and highly efficient GDP-D-glucose phosphorylase regulating the levels of GDP-D-glucose in cells.</text>
</comment>
<gene>
    <name evidence="15" type="primary">gdpgp1</name>
    <name evidence="15" type="ORF">Anas_12933</name>
</gene>
<keyword evidence="8" id="KW-0344">Guanine-nucleotide releasing factor</keyword>
<dbReference type="GO" id="GO:0016787">
    <property type="term" value="F:hydrolase activity"/>
    <property type="evidence" value="ECO:0007669"/>
    <property type="project" value="UniProtKB-KW"/>
</dbReference>
<keyword evidence="16" id="KW-1185">Reference proteome</keyword>
<comment type="subcellular location">
    <subcellularLocation>
        <location evidence="3">Cytoplasm</location>
    </subcellularLocation>
</comment>
<evidence type="ECO:0000256" key="6">
    <source>
        <dbReference type="ARBA" id="ARBA00018857"/>
    </source>
</evidence>
<organism evidence="15 16">
    <name type="scientific">Armadillidium nasatum</name>
    <dbReference type="NCBI Taxonomy" id="96803"/>
    <lineage>
        <taxon>Eukaryota</taxon>
        <taxon>Metazoa</taxon>
        <taxon>Ecdysozoa</taxon>
        <taxon>Arthropoda</taxon>
        <taxon>Crustacea</taxon>
        <taxon>Multicrustacea</taxon>
        <taxon>Malacostraca</taxon>
        <taxon>Eumalacostraca</taxon>
        <taxon>Peracarida</taxon>
        <taxon>Isopoda</taxon>
        <taxon>Oniscidea</taxon>
        <taxon>Crinocheta</taxon>
        <taxon>Armadillidiidae</taxon>
        <taxon>Armadillidium</taxon>
    </lineage>
</organism>
<evidence type="ECO:0000256" key="10">
    <source>
        <dbReference type="ARBA" id="ARBA00022695"/>
    </source>
</evidence>
<keyword evidence="12" id="KW-0378">Hydrolase</keyword>
<dbReference type="InterPro" id="IPR026506">
    <property type="entry name" value="GDPGP"/>
</dbReference>
<protein>
    <recommendedName>
        <fullName evidence="6">GDP-D-glucose phosphorylase 1</fullName>
        <ecNumber evidence="5">2.7.7.78</ecNumber>
    </recommendedName>
</protein>
<keyword evidence="11" id="KW-0547">Nucleotide-binding</keyword>
<evidence type="ECO:0000313" key="16">
    <source>
        <dbReference type="Proteomes" id="UP000326759"/>
    </source>
</evidence>
<proteinExistence type="inferred from homology"/>
<dbReference type="Pfam" id="PF26216">
    <property type="entry name" value="GDPGP1_C"/>
    <property type="match status" value="1"/>
</dbReference>
<dbReference type="GO" id="GO:0005737">
    <property type="term" value="C:cytoplasm"/>
    <property type="evidence" value="ECO:0007669"/>
    <property type="project" value="UniProtKB-SubCell"/>
</dbReference>
<dbReference type="OrthoDB" id="417175at2759"/>
<evidence type="ECO:0000256" key="11">
    <source>
        <dbReference type="ARBA" id="ARBA00022741"/>
    </source>
</evidence>
<evidence type="ECO:0000256" key="7">
    <source>
        <dbReference type="ARBA" id="ARBA00022490"/>
    </source>
</evidence>
<evidence type="ECO:0000313" key="15">
    <source>
        <dbReference type="EMBL" id="KAB7503040.1"/>
    </source>
</evidence>
<dbReference type="EC" id="2.7.7.78" evidence="5"/>
<evidence type="ECO:0000256" key="2">
    <source>
        <dbReference type="ARBA" id="ARBA00003049"/>
    </source>
</evidence>
<dbReference type="InterPro" id="IPR058866">
    <property type="entry name" value="GDPGP1_N"/>
</dbReference>
<comment type="caution">
    <text evidence="15">The sequence shown here is derived from an EMBL/GenBank/DDBJ whole genome shotgun (WGS) entry which is preliminary data.</text>
</comment>
<reference evidence="15 16" key="1">
    <citation type="journal article" date="2019" name="PLoS Biol.">
        <title>Sex chromosomes control vertical transmission of feminizing Wolbachia symbionts in an isopod.</title>
        <authorList>
            <person name="Becking T."/>
            <person name="Chebbi M.A."/>
            <person name="Giraud I."/>
            <person name="Moumen B."/>
            <person name="Laverre T."/>
            <person name="Caubet Y."/>
            <person name="Peccoud J."/>
            <person name="Gilbert C."/>
            <person name="Cordaux R."/>
        </authorList>
    </citation>
    <scope>NUCLEOTIDE SEQUENCE [LARGE SCALE GENOMIC DNA]</scope>
    <source>
        <strain evidence="15">ANa2</strain>
        <tissue evidence="15">Whole body excluding digestive tract and cuticle</tissue>
    </source>
</reference>
<dbReference type="GO" id="GO:0006006">
    <property type="term" value="P:glucose metabolic process"/>
    <property type="evidence" value="ECO:0007669"/>
    <property type="project" value="TreeGrafter"/>
</dbReference>
<evidence type="ECO:0000256" key="8">
    <source>
        <dbReference type="ARBA" id="ARBA00022658"/>
    </source>
</evidence>
<keyword evidence="10" id="KW-0548">Nucleotidyltransferase</keyword>
<name>A0A5N5TDN6_9CRUS</name>
<dbReference type="SUPFAM" id="SSF54197">
    <property type="entry name" value="HIT-like"/>
    <property type="match status" value="1"/>
</dbReference>
<keyword evidence="9" id="KW-0808">Transferase</keyword>
<feature type="domain" description="GDPGP1-like N-terminal" evidence="14">
    <location>
        <begin position="27"/>
        <end position="193"/>
    </location>
</feature>
<dbReference type="Pfam" id="PF26217">
    <property type="entry name" value="GDPGP1_N"/>
    <property type="match status" value="1"/>
</dbReference>
<evidence type="ECO:0000256" key="12">
    <source>
        <dbReference type="ARBA" id="ARBA00022801"/>
    </source>
</evidence>
<feature type="domain" description="GDPGP1-like C-terminal" evidence="13">
    <location>
        <begin position="223"/>
        <end position="336"/>
    </location>
</feature>
<dbReference type="GO" id="GO:0000166">
    <property type="term" value="F:nucleotide binding"/>
    <property type="evidence" value="ECO:0007669"/>
    <property type="project" value="UniProtKB-KW"/>
</dbReference>
<dbReference type="InterPro" id="IPR036265">
    <property type="entry name" value="HIT-like_sf"/>
</dbReference>
<dbReference type="GO" id="GO:0080048">
    <property type="term" value="F:GDP-D-glucose phosphorylase activity"/>
    <property type="evidence" value="ECO:0007669"/>
    <property type="project" value="UniProtKB-EC"/>
</dbReference>
<evidence type="ECO:0000256" key="4">
    <source>
        <dbReference type="ARBA" id="ARBA00006451"/>
    </source>
</evidence>
<evidence type="ECO:0000256" key="9">
    <source>
        <dbReference type="ARBA" id="ARBA00022679"/>
    </source>
</evidence>
<sequence>MEPTFILNEKDFIWFTGVNHSNDDNSEFDKIYKRSWRKAESSNIMNYKVDEEILKTKVLPGYFKLVAQFNPMRVMNRRKPEEIVSIKQPFDSQKFNFTQIHDGEILFEIFLKCGSENEENQLTCTVVVNSAPITPFHGLLIPARFNCRPQILNVDGIRIAIAIVLASKTPALKVAFNSLGGMASVNHYHFHIYYLHHPLFIETAVCEHLVGPLYAFKDLYAPGFVFQLDRSDIGTTAKNAIILSNYLLEKEICHNVMITRGIPAQQEEQRELPVYDTVRVCFWLRKPSFGIKEIIGFAAAVCELSGHIPVYDDETWENLTEEEVVRSIKDVCLESYNKHLEDIKQLFS</sequence>
<dbReference type="Proteomes" id="UP000326759">
    <property type="component" value="Unassembled WGS sequence"/>
</dbReference>
<evidence type="ECO:0000256" key="1">
    <source>
        <dbReference type="ARBA" id="ARBA00000063"/>
    </source>
</evidence>